<keyword evidence="2" id="KW-1185">Reference proteome</keyword>
<dbReference type="Proteomes" id="UP000011721">
    <property type="component" value="Chromosome"/>
</dbReference>
<dbReference type="KEGG" id="dsf:UWK_02726"/>
<gene>
    <name evidence="1" type="ordered locus">UWK_02726</name>
</gene>
<dbReference type="HOGENOM" id="CLU_1501201_0_0_7"/>
<dbReference type="eggNOG" id="ENOG5033IR2">
    <property type="taxonomic scope" value="Bacteria"/>
</dbReference>
<name>M1PCB3_DESSD</name>
<dbReference type="AlphaFoldDB" id="M1PCB3"/>
<evidence type="ECO:0000313" key="2">
    <source>
        <dbReference type="Proteomes" id="UP000011721"/>
    </source>
</evidence>
<proteinExistence type="predicted"/>
<sequence>MFSPSPCPGHYPRLWATMASADFCILTIPIAQSGAVFHHFLSVFFLRISQTGRTFPVYAGIFGNRNPTGNFTGNNFILHGIQISPNKSVNFRYASASFTVSPVPGRNYVVLTAPETRPYMIFLFVTPYLCHPASFRPYLTVTPLPLASNLCYVSQRYMEHLQGTLTPLVHAHVGRTQTAARDWRAARFSEVQPCYQNPKLIKVQCCKSPPAPELQR</sequence>
<dbReference type="EMBL" id="CP003985">
    <property type="protein sequence ID" value="AGF79262.1"/>
    <property type="molecule type" value="Genomic_DNA"/>
</dbReference>
<accession>M1PCB3</accession>
<organism evidence="1 2">
    <name type="scientific">Desulfocapsa sulfexigens (strain DSM 10523 / SB164P1)</name>
    <dbReference type="NCBI Taxonomy" id="1167006"/>
    <lineage>
        <taxon>Bacteria</taxon>
        <taxon>Pseudomonadati</taxon>
        <taxon>Thermodesulfobacteriota</taxon>
        <taxon>Desulfobulbia</taxon>
        <taxon>Desulfobulbales</taxon>
        <taxon>Desulfocapsaceae</taxon>
        <taxon>Desulfocapsa</taxon>
    </lineage>
</organism>
<protein>
    <submittedName>
        <fullName evidence="1">Uncharacterized protein</fullName>
    </submittedName>
</protein>
<reference evidence="2" key="1">
    <citation type="journal article" date="2013" name="Stand. Genomic Sci.">
        <title>Complete genome sequence of Desulfocapsa sulfexigens, a marine deltaproteobacterium specialized in disproportionating inorganic sulfur compounds.</title>
        <authorList>
            <person name="Finster K.W."/>
            <person name="Kjeldsen K.U."/>
            <person name="Kube M."/>
            <person name="Reinhardt R."/>
            <person name="Mussmann M."/>
            <person name="Amann R."/>
            <person name="Schreiber L."/>
        </authorList>
    </citation>
    <scope>NUCLEOTIDE SEQUENCE [LARGE SCALE GENOMIC DNA]</scope>
    <source>
        <strain evidence="2">DSM 10523 / SB164P1</strain>
    </source>
</reference>
<evidence type="ECO:0000313" key="1">
    <source>
        <dbReference type="EMBL" id="AGF79262.1"/>
    </source>
</evidence>
<dbReference type="STRING" id="1167006.UWK_02726"/>